<sequence>MLCNILTIPEFDKNVKQLSKKYKKIKTDLVQLVNDLQSNPELGTHLFNSCYKIRLANSSVPTGKSKGFRIITYYIDNLNNLYLLSMYSKSDKDTISDSEIIELLKQIN</sequence>
<dbReference type="AlphaFoldDB" id="A0A2S9T4Y0"/>
<protein>
    <recommendedName>
        <fullName evidence="3">Type II toxin-antitoxin system RelE/ParE family toxin</fullName>
    </recommendedName>
</protein>
<reference evidence="1 2" key="1">
    <citation type="submission" date="2017-09" db="EMBL/GenBank/DDBJ databases">
        <title>Reassesment of A. cryaerophilus.</title>
        <authorList>
            <person name="Perez-Cataluna A."/>
            <person name="Collado L."/>
            <person name="Salgado O."/>
            <person name="Lefinanco V."/>
            <person name="Figueras M.J."/>
        </authorList>
    </citation>
    <scope>NUCLEOTIDE SEQUENCE [LARGE SCALE GENOMIC DNA]</scope>
    <source>
        <strain evidence="1 2">LMG 10210</strain>
    </source>
</reference>
<dbReference type="EMBL" id="NXGE01000005">
    <property type="protein sequence ID" value="PRM93876.1"/>
    <property type="molecule type" value="Genomic_DNA"/>
</dbReference>
<gene>
    <name evidence="1" type="ORF">CJ673_07835</name>
</gene>
<name>A0A2S9T4Y0_9BACT</name>
<organism evidence="1 2">
    <name type="scientific">Aliarcobacter cryaerophilus</name>
    <dbReference type="NCBI Taxonomy" id="28198"/>
    <lineage>
        <taxon>Bacteria</taxon>
        <taxon>Pseudomonadati</taxon>
        <taxon>Campylobacterota</taxon>
        <taxon>Epsilonproteobacteria</taxon>
        <taxon>Campylobacterales</taxon>
        <taxon>Arcobacteraceae</taxon>
        <taxon>Aliarcobacter</taxon>
    </lineage>
</organism>
<evidence type="ECO:0000313" key="2">
    <source>
        <dbReference type="Proteomes" id="UP000238281"/>
    </source>
</evidence>
<evidence type="ECO:0008006" key="3">
    <source>
        <dbReference type="Google" id="ProtNLM"/>
    </source>
</evidence>
<evidence type="ECO:0000313" key="1">
    <source>
        <dbReference type="EMBL" id="PRM93876.1"/>
    </source>
</evidence>
<proteinExistence type="predicted"/>
<dbReference type="Proteomes" id="UP000238281">
    <property type="component" value="Unassembled WGS sequence"/>
</dbReference>
<accession>A0A2S9T4Y0</accession>
<comment type="caution">
    <text evidence="1">The sequence shown here is derived from an EMBL/GenBank/DDBJ whole genome shotgun (WGS) entry which is preliminary data.</text>
</comment>
<dbReference type="RefSeq" id="WP_105915662.1">
    <property type="nucleotide sequence ID" value="NZ_NXGE01000005.1"/>
</dbReference>